<gene>
    <name evidence="5" type="ORF">BP01DRAFT_371000</name>
</gene>
<dbReference type="PANTHER" id="PTHR10887:SF341">
    <property type="entry name" value="NFX1-TYPE ZINC FINGER-CONTAINING PROTEIN 1"/>
    <property type="match status" value="1"/>
</dbReference>
<evidence type="ECO:0000313" key="5">
    <source>
        <dbReference type="EMBL" id="PYH48749.1"/>
    </source>
</evidence>
<keyword evidence="1" id="KW-0067">ATP-binding</keyword>
<dbReference type="GO" id="GO:0031048">
    <property type="term" value="P:regulatory ncRNA-mediated heterochromatin formation"/>
    <property type="evidence" value="ECO:0007669"/>
    <property type="project" value="TreeGrafter"/>
</dbReference>
<keyword evidence="1" id="KW-0547">Nucleotide-binding</keyword>
<dbReference type="OrthoDB" id="409395at2759"/>
<feature type="domain" description="ZNFX1" evidence="4">
    <location>
        <begin position="123"/>
        <end position="230"/>
    </location>
</feature>
<dbReference type="PANTHER" id="PTHR10887">
    <property type="entry name" value="DNA2/NAM7 HELICASE FAMILY"/>
    <property type="match status" value="1"/>
</dbReference>
<dbReference type="GO" id="GO:0031380">
    <property type="term" value="C:nuclear RNA-directed RNA polymerase complex"/>
    <property type="evidence" value="ECO:0007669"/>
    <property type="project" value="TreeGrafter"/>
</dbReference>
<dbReference type="CDD" id="cd18808">
    <property type="entry name" value="SF1_C_Upf1"/>
    <property type="match status" value="1"/>
</dbReference>
<dbReference type="Gene3D" id="3.40.50.300">
    <property type="entry name" value="P-loop containing nucleotide triphosphate hydrolases"/>
    <property type="match status" value="3"/>
</dbReference>
<dbReference type="STRING" id="1450539.A0A318ZMD4"/>
<evidence type="ECO:0000259" key="2">
    <source>
        <dbReference type="Pfam" id="PF13086"/>
    </source>
</evidence>
<feature type="domain" description="DNA2/NAM7 helicase-like C-terminal" evidence="3">
    <location>
        <begin position="692"/>
        <end position="876"/>
    </location>
</feature>
<keyword evidence="6" id="KW-1185">Reference proteome</keyword>
<dbReference type="AlphaFoldDB" id="A0A318ZMD4"/>
<dbReference type="InterPro" id="IPR045055">
    <property type="entry name" value="DNA2/NAM7-like"/>
</dbReference>
<evidence type="ECO:0000313" key="6">
    <source>
        <dbReference type="Proteomes" id="UP000248349"/>
    </source>
</evidence>
<keyword evidence="1" id="KW-0347">Helicase</keyword>
<reference evidence="5 6" key="1">
    <citation type="submission" date="2016-12" db="EMBL/GenBank/DDBJ databases">
        <title>The genomes of Aspergillus section Nigri reveals drivers in fungal speciation.</title>
        <authorList>
            <consortium name="DOE Joint Genome Institute"/>
            <person name="Vesth T.C."/>
            <person name="Nybo J."/>
            <person name="Theobald S."/>
            <person name="Brandl J."/>
            <person name="Frisvad J.C."/>
            <person name="Nielsen K.F."/>
            <person name="Lyhne E.K."/>
            <person name="Kogle M.E."/>
            <person name="Kuo A."/>
            <person name="Riley R."/>
            <person name="Clum A."/>
            <person name="Nolan M."/>
            <person name="Lipzen A."/>
            <person name="Salamov A."/>
            <person name="Henrissat B."/>
            <person name="Wiebenga A."/>
            <person name="De Vries R.P."/>
            <person name="Grigoriev I.V."/>
            <person name="Mortensen U.H."/>
            <person name="Andersen M.R."/>
            <person name="Baker S.E."/>
        </authorList>
    </citation>
    <scope>NUCLEOTIDE SEQUENCE [LARGE SCALE GENOMIC DNA]</scope>
    <source>
        <strain evidence="5 6">JOP 1030-1</strain>
    </source>
</reference>
<dbReference type="Pfam" id="PF25396">
    <property type="entry name" value="ZNFX1"/>
    <property type="match status" value="1"/>
</dbReference>
<dbReference type="SUPFAM" id="SSF52540">
    <property type="entry name" value="P-loop containing nucleoside triphosphate hydrolases"/>
    <property type="match status" value="1"/>
</dbReference>
<evidence type="ECO:0000259" key="4">
    <source>
        <dbReference type="Pfam" id="PF25396"/>
    </source>
</evidence>
<proteinExistence type="predicted"/>
<accession>A0A318ZMD4</accession>
<sequence>MKPKKHKRGVFLHTSKLSEPAEVFQDKKSHACPEIRNYLLPPATTSSEPWLNRPELPSSEEIMGTVDANDDDFVDLVPNNIFGPWESKNAYLKAHYELLREDAVAPLRDAVAHVRENPRMMDNKVASIYEKVHIIGLTCASTGLGFRIQFSTHRAGKNIAWEYSNRLITGSLLALTPKDDAFRTKCVVAVVASRALESVKLKPPEIDIFFAKPSDIEFDPQKEWLMVEAKDGYFESVRHTMTALQKMDQEDFPLSDHICRLDPDIKPPEYVKANPRVDLHTIIDDCNEDIRVDLLAGWPSSPIGDCDATQWEALHNMLTKRLSIVQGPPGTGKTYVSVLALKILLSNMKPNDPPIIIASQTNHALDQLLGLVSLIEGRYIRLGARSSDPCVKMRTLFAIRKNDPGFVGGGVMAAATRDCRMLTHEIADLLEPFGAEHAGAPLSSETFKRYDLLTDAQLDLLRKGAEDWISSEQDDEIDPLVAWLGEEAVPFQAEYAEDHFGFEDEIDLEYEQLKELEGEQGLEDDGADYLKGRFLNLVETMCGRSHSVSHVVTVDHTKVVDLWKVKLEARGHVYDTLRQLLKDKVTRRLRELAFKYQKACKWLQASRWEVDHAILQSAKVIGMTATGLSKYRGLVSSLNPRIVVIEEAAEAIEAPIAAACFNSLQHLILVGDHQQLRGHCTVPDLEGDPFYLDVSMFERLVNNNLEYITLRWQRRMPPEVRQLLEPIYGNLEDHGSVLQRSKVVGMGDRRSFFFSHNWPESRDSFASKFNETEAQMIVGFFVYLLQNGVPVHDITILTFYNGQRKRLLSLLKKHPYLQGLYLKVVTVDSYQGEENEIVILSMVRSGGDNIGFLSIENRVCVALSRARCGFYIFGNATSAATNSALWARVLSIMKPQRVGVELPLTCVKHKVMAWMKGFIADPSEWEYINGGCHRKCGETLDCGHACSLKCHSFPHSEVECDSICNKVWECGHKCRSLCSPQHSCLCTSCKEDLATGYATAAATAEENVPVGPQADPRPEGIRVYQADASVGFTEHDETLSEKARANGLLSLPDLSHAVEEDLLLEEDEGLGRGRSRNQAVGQGATTTRLRLSVSLLDLYDD</sequence>
<dbReference type="InterPro" id="IPR027417">
    <property type="entry name" value="P-loop_NTPase"/>
</dbReference>
<feature type="domain" description="DNA2/NAM7 helicase helicase" evidence="2">
    <location>
        <begin position="307"/>
        <end position="386"/>
    </location>
</feature>
<dbReference type="EMBL" id="KZ821220">
    <property type="protein sequence ID" value="PYH48749.1"/>
    <property type="molecule type" value="Genomic_DNA"/>
</dbReference>
<keyword evidence="1" id="KW-0378">Hydrolase</keyword>
<dbReference type="GO" id="GO:0004386">
    <property type="term" value="F:helicase activity"/>
    <property type="evidence" value="ECO:0007669"/>
    <property type="project" value="InterPro"/>
</dbReference>
<dbReference type="GeneID" id="37077869"/>
<dbReference type="InterPro" id="IPR041679">
    <property type="entry name" value="DNA2/NAM7-like_C"/>
</dbReference>
<dbReference type="FunFam" id="3.40.50.300:FF:001366">
    <property type="entry name" value="ATP binding protein, putative"/>
    <property type="match status" value="1"/>
</dbReference>
<dbReference type="Pfam" id="PF13087">
    <property type="entry name" value="AAA_12"/>
    <property type="match status" value="1"/>
</dbReference>
<dbReference type="RefSeq" id="XP_025434731.1">
    <property type="nucleotide sequence ID" value="XM_025576640.1"/>
</dbReference>
<dbReference type="InterPro" id="IPR047187">
    <property type="entry name" value="SF1_C_Upf1"/>
</dbReference>
<feature type="domain" description="DNA2/NAM7 helicase helicase" evidence="2">
    <location>
        <begin position="581"/>
        <end position="677"/>
    </location>
</feature>
<organism evidence="5 6">
    <name type="scientific">Aspergillus saccharolyticus JOP 1030-1</name>
    <dbReference type="NCBI Taxonomy" id="1450539"/>
    <lineage>
        <taxon>Eukaryota</taxon>
        <taxon>Fungi</taxon>
        <taxon>Dikarya</taxon>
        <taxon>Ascomycota</taxon>
        <taxon>Pezizomycotina</taxon>
        <taxon>Eurotiomycetes</taxon>
        <taxon>Eurotiomycetidae</taxon>
        <taxon>Eurotiales</taxon>
        <taxon>Aspergillaceae</taxon>
        <taxon>Aspergillus</taxon>
        <taxon>Aspergillus subgen. Circumdati</taxon>
    </lineage>
</organism>
<protein>
    <submittedName>
        <fullName evidence="5">ATP binding protein</fullName>
    </submittedName>
</protein>
<dbReference type="Pfam" id="PF13086">
    <property type="entry name" value="AAA_11"/>
    <property type="match status" value="2"/>
</dbReference>
<dbReference type="InterPro" id="IPR041677">
    <property type="entry name" value="DNA2/NAM7_AAA_11"/>
</dbReference>
<dbReference type="Proteomes" id="UP000248349">
    <property type="component" value="Unassembled WGS sequence"/>
</dbReference>
<dbReference type="InterPro" id="IPR057373">
    <property type="entry name" value="ZNFX1"/>
</dbReference>
<evidence type="ECO:0000256" key="1">
    <source>
        <dbReference type="ARBA" id="ARBA00022806"/>
    </source>
</evidence>
<evidence type="ECO:0000259" key="3">
    <source>
        <dbReference type="Pfam" id="PF13087"/>
    </source>
</evidence>
<name>A0A318ZMD4_9EURO</name>